<dbReference type="OrthoDB" id="10267950at2759"/>
<dbReference type="Pfam" id="PF19327">
    <property type="entry name" value="Ap4A_phos_N"/>
    <property type="match status" value="1"/>
</dbReference>
<dbReference type="Gramene" id="rna-gnl|WGS:JABURB|Cocit.L4383.1">
    <property type="protein sequence ID" value="cds-KAF7846430.1"/>
    <property type="gene ID" value="gene-BT93_L4383"/>
</dbReference>
<reference evidence="4" key="1">
    <citation type="submission" date="2020-05" db="EMBL/GenBank/DDBJ databases">
        <title>WGS assembly of Corymbia citriodora subspecies variegata.</title>
        <authorList>
            <person name="Barry K."/>
            <person name="Hundley H."/>
            <person name="Shu S."/>
            <person name="Jenkins J."/>
            <person name="Grimwood J."/>
            <person name="Baten A."/>
        </authorList>
    </citation>
    <scope>NUCLEOTIDE SEQUENCE</scope>
    <source>
        <strain evidence="4">CV2-018</strain>
    </source>
</reference>
<evidence type="ECO:0000313" key="4">
    <source>
        <dbReference type="EMBL" id="KAF7846430.1"/>
    </source>
</evidence>
<dbReference type="GO" id="GO:0005524">
    <property type="term" value="F:ATP binding"/>
    <property type="evidence" value="ECO:0007669"/>
    <property type="project" value="InterPro"/>
</dbReference>
<feature type="domain" description="Ap4A phosphorylase 1/2 N-terminal" evidence="3">
    <location>
        <begin position="5"/>
        <end position="173"/>
    </location>
</feature>
<dbReference type="InterPro" id="IPR009163">
    <property type="entry name" value="Ap4A_phos1/2"/>
</dbReference>
<feature type="region of interest" description="Disordered" evidence="1">
    <location>
        <begin position="56"/>
        <end position="82"/>
    </location>
</feature>
<dbReference type="SUPFAM" id="SSF54197">
    <property type="entry name" value="HIT-like"/>
    <property type="match status" value="1"/>
</dbReference>
<evidence type="ECO:0000256" key="1">
    <source>
        <dbReference type="SAM" id="MobiDB-lite"/>
    </source>
</evidence>
<accession>A0A8T0CFX6</accession>
<feature type="compositionally biased region" description="Basic and acidic residues" evidence="1">
    <location>
        <begin position="57"/>
        <end position="73"/>
    </location>
</feature>
<dbReference type="InterPro" id="IPR045759">
    <property type="entry name" value="Ap4A_phos1/2_N"/>
</dbReference>
<gene>
    <name evidence="4" type="ORF">BT93_L4383</name>
</gene>
<protein>
    <submittedName>
        <fullName evidence="4">Uncharacterized protein</fullName>
    </submittedName>
</protein>
<name>A0A8T0CFX6_CORYI</name>
<dbReference type="PANTHER" id="PTHR38420">
    <property type="entry name" value="AP-4-A PHOSPHORYLASE II"/>
    <property type="match status" value="1"/>
</dbReference>
<dbReference type="InterPro" id="IPR036265">
    <property type="entry name" value="HIT-like_sf"/>
</dbReference>
<organism evidence="4 5">
    <name type="scientific">Corymbia citriodora subsp. variegata</name>
    <dbReference type="NCBI Taxonomy" id="360336"/>
    <lineage>
        <taxon>Eukaryota</taxon>
        <taxon>Viridiplantae</taxon>
        <taxon>Streptophyta</taxon>
        <taxon>Embryophyta</taxon>
        <taxon>Tracheophyta</taxon>
        <taxon>Spermatophyta</taxon>
        <taxon>Magnoliopsida</taxon>
        <taxon>eudicotyledons</taxon>
        <taxon>Gunneridae</taxon>
        <taxon>Pentapetalae</taxon>
        <taxon>rosids</taxon>
        <taxon>malvids</taxon>
        <taxon>Myrtales</taxon>
        <taxon>Myrtaceae</taxon>
        <taxon>Myrtoideae</taxon>
        <taxon>Eucalypteae</taxon>
        <taxon>Corymbia</taxon>
    </lineage>
</organism>
<feature type="domain" description="ATP adenylyltransferase C-terminal" evidence="2">
    <location>
        <begin position="202"/>
        <end position="332"/>
    </location>
</feature>
<comment type="caution">
    <text evidence="4">The sequence shown here is derived from an EMBL/GenBank/DDBJ whole genome shotgun (WGS) entry which is preliminary data.</text>
</comment>
<dbReference type="PANTHER" id="PTHR38420:SF3">
    <property type="entry name" value="5',5'''-P-1,P-4-TETRAPHOSPHATE PHOSPHORYLASE 2"/>
    <property type="match status" value="1"/>
</dbReference>
<sequence>MHLGLHDTTLPELVRTKFAKAKTDGELIFSATQLDIIQTKSGTPFQLRYCPALAKKPKADKDSQAPKTSKPDPFDEPSPSLLVASVPEHKPTHIIVLNKYPVISQHFILATKTNKQQTHMLEPEDLSAAYACIREWEEATGGRLFGFFNSGDHSGASQAHRHLQFLPVDEMKRDQNHDEEWEPLIELILKSQSSESGMRSLPDFPFKHFAMALPTDPSTEQLHATYTQLYDAASEAVRSHIENSDDLTLHPSEGGDSDISYNLALTSTGMAICPRRREAAVLHDEAGKEVVSVALNGTILAGTLMVKLESEWEGLKKDAGQLDSVLEAVGIPA</sequence>
<dbReference type="GO" id="GO:0009117">
    <property type="term" value="P:nucleotide metabolic process"/>
    <property type="evidence" value="ECO:0007669"/>
    <property type="project" value="InterPro"/>
</dbReference>
<dbReference type="Proteomes" id="UP000806378">
    <property type="component" value="Unassembled WGS sequence"/>
</dbReference>
<dbReference type="GO" id="GO:0003877">
    <property type="term" value="F:ATP:ADP adenylyltransferase activity"/>
    <property type="evidence" value="ECO:0007669"/>
    <property type="project" value="InterPro"/>
</dbReference>
<proteinExistence type="predicted"/>
<dbReference type="InterPro" id="IPR019200">
    <property type="entry name" value="ATP_adenylylTrfase_C"/>
</dbReference>
<dbReference type="Gene3D" id="3.30.428.70">
    <property type="match status" value="1"/>
</dbReference>
<dbReference type="InterPro" id="IPR043171">
    <property type="entry name" value="Ap4A_phos1/2-like"/>
</dbReference>
<keyword evidence="5" id="KW-1185">Reference proteome</keyword>
<evidence type="ECO:0000313" key="5">
    <source>
        <dbReference type="Proteomes" id="UP000806378"/>
    </source>
</evidence>
<evidence type="ECO:0000259" key="2">
    <source>
        <dbReference type="Pfam" id="PF09830"/>
    </source>
</evidence>
<dbReference type="AlphaFoldDB" id="A0A8T0CFX6"/>
<dbReference type="Pfam" id="PF09830">
    <property type="entry name" value="ATP_transf"/>
    <property type="match status" value="1"/>
</dbReference>
<evidence type="ECO:0000259" key="3">
    <source>
        <dbReference type="Pfam" id="PF19327"/>
    </source>
</evidence>
<dbReference type="EMBL" id="MU093252">
    <property type="protein sequence ID" value="KAF7846430.1"/>
    <property type="molecule type" value="Genomic_DNA"/>
</dbReference>